<sequence>MLRGAEIRTFAPAEQDGTFMKRLAGIPTLRIHTDSQEWRQCLNEPASLTLGGHQTPLGPLLTIQYRIANCWLFVFADYGDPDLWKLLDFWAESRCAIVEVIVGLNIYRELLPVGDLTGFAGYRSELDIPDRSGFMEAVVRFLDNRAPELYVLSKTETGMPHPVVEVNLMATPSVIDSVTRTSLLSTVPKTHSHPTSQDHCSGFHAGDATSLH</sequence>
<evidence type="ECO:0000313" key="3">
    <source>
        <dbReference type="Proteomes" id="UP000076852"/>
    </source>
</evidence>
<name>A0A160FT51_9BURK</name>
<accession>A0A160FT51</accession>
<dbReference type="EMBL" id="CP014579">
    <property type="protein sequence ID" value="ANB76320.1"/>
    <property type="molecule type" value="Genomic_DNA"/>
</dbReference>
<feature type="region of interest" description="Disordered" evidence="1">
    <location>
        <begin position="186"/>
        <end position="212"/>
    </location>
</feature>
<proteinExistence type="predicted"/>
<evidence type="ECO:0000256" key="1">
    <source>
        <dbReference type="SAM" id="MobiDB-lite"/>
    </source>
</evidence>
<dbReference type="KEGG" id="buz:AYM40_29170"/>
<dbReference type="Proteomes" id="UP000076852">
    <property type="component" value="Chromosome 2"/>
</dbReference>
<organism evidence="2 3">
    <name type="scientific">Paraburkholderia phytofirmans OLGA172</name>
    <dbReference type="NCBI Taxonomy" id="1417228"/>
    <lineage>
        <taxon>Bacteria</taxon>
        <taxon>Pseudomonadati</taxon>
        <taxon>Pseudomonadota</taxon>
        <taxon>Betaproteobacteria</taxon>
        <taxon>Burkholderiales</taxon>
        <taxon>Burkholderiaceae</taxon>
        <taxon>Paraburkholderia</taxon>
    </lineage>
</organism>
<keyword evidence="3" id="KW-1185">Reference proteome</keyword>
<reference evidence="2 3" key="1">
    <citation type="journal article" date="2016" name="Gene">
        <title>PacBio SMRT assembly of a complex multi-replicon genome reveals chlorocatechol degradative operon in a region of genome plasticity.</title>
        <authorList>
            <person name="Ricker N."/>
            <person name="Shen S.Y."/>
            <person name="Goordial J."/>
            <person name="Jin S."/>
            <person name="Fulthorpe R.R."/>
        </authorList>
    </citation>
    <scope>NUCLEOTIDE SEQUENCE [LARGE SCALE GENOMIC DNA]</scope>
    <source>
        <strain evidence="2 3">OLGA172</strain>
    </source>
</reference>
<evidence type="ECO:0000313" key="2">
    <source>
        <dbReference type="EMBL" id="ANB76320.1"/>
    </source>
</evidence>
<gene>
    <name evidence="2" type="ORF">AYM40_29170</name>
</gene>
<dbReference type="AlphaFoldDB" id="A0A160FT51"/>
<feature type="compositionally biased region" description="Polar residues" evidence="1">
    <location>
        <begin position="186"/>
        <end position="199"/>
    </location>
</feature>
<protein>
    <submittedName>
        <fullName evidence="2">Uncharacterized protein</fullName>
    </submittedName>
</protein>